<dbReference type="STRING" id="196109.A0A136JIS6"/>
<name>A0A136JIS6_9PEZI</name>
<organism evidence="1 2">
    <name type="scientific">Microdochium bolleyi</name>
    <dbReference type="NCBI Taxonomy" id="196109"/>
    <lineage>
        <taxon>Eukaryota</taxon>
        <taxon>Fungi</taxon>
        <taxon>Dikarya</taxon>
        <taxon>Ascomycota</taxon>
        <taxon>Pezizomycotina</taxon>
        <taxon>Sordariomycetes</taxon>
        <taxon>Xylariomycetidae</taxon>
        <taxon>Xylariales</taxon>
        <taxon>Microdochiaceae</taxon>
        <taxon>Microdochium</taxon>
    </lineage>
</organism>
<keyword evidence="2" id="KW-1185">Reference proteome</keyword>
<reference evidence="2" key="1">
    <citation type="submission" date="2016-02" db="EMBL/GenBank/DDBJ databases">
        <title>Draft genome sequence of Microdochium bolleyi, a fungal endophyte of beachgrass.</title>
        <authorList>
            <consortium name="DOE Joint Genome Institute"/>
            <person name="David A.S."/>
            <person name="May G."/>
            <person name="Haridas S."/>
            <person name="Lim J."/>
            <person name="Wang M."/>
            <person name="Labutti K."/>
            <person name="Lipzen A."/>
            <person name="Barry K."/>
            <person name="Grigoriev I.V."/>
        </authorList>
    </citation>
    <scope>NUCLEOTIDE SEQUENCE [LARGE SCALE GENOMIC DNA]</scope>
    <source>
        <strain evidence="2">J235TASD1</strain>
    </source>
</reference>
<proteinExistence type="predicted"/>
<feature type="non-terminal residue" evidence="1">
    <location>
        <position position="306"/>
    </location>
</feature>
<dbReference type="EMBL" id="KQ964245">
    <property type="protein sequence ID" value="KXJ97049.1"/>
    <property type="molecule type" value="Genomic_DNA"/>
</dbReference>
<dbReference type="OrthoDB" id="194358at2759"/>
<dbReference type="AlphaFoldDB" id="A0A136JIS6"/>
<protein>
    <recommendedName>
        <fullName evidence="3">Ankyrin repeat-containing domain protein</fullName>
    </recommendedName>
</protein>
<evidence type="ECO:0000313" key="1">
    <source>
        <dbReference type="EMBL" id="KXJ97049.1"/>
    </source>
</evidence>
<dbReference type="SUPFAM" id="SSF48403">
    <property type="entry name" value="Ankyrin repeat"/>
    <property type="match status" value="1"/>
</dbReference>
<gene>
    <name evidence="1" type="ORF">Micbo1qcDRAFT_155801</name>
</gene>
<dbReference type="Proteomes" id="UP000070501">
    <property type="component" value="Unassembled WGS sequence"/>
</dbReference>
<dbReference type="InParanoid" id="A0A136JIS6"/>
<dbReference type="InterPro" id="IPR036770">
    <property type="entry name" value="Ankyrin_rpt-contain_sf"/>
</dbReference>
<dbReference type="Gene3D" id="1.25.40.20">
    <property type="entry name" value="Ankyrin repeat-containing domain"/>
    <property type="match status" value="1"/>
</dbReference>
<accession>A0A136JIS6</accession>
<sequence length="306" mass="34095">MIRHLHELDGTARDDFGHTSLHLLASSENCQSQLLSVVAEALNQDRELLGAVNTARQSFLHLLHPSWFLPGSRLEDLVKILKQYGFSILGRDVYGRNLFHIMRENDTSFDRIQNCALGIDTKALNRRDAFGRMPLRSRPSIQAARSIRRLIAAQRLTIPASGSPPATESESRILAQTKLLKIIYDAVSTEPGEGDPTREDLEGRNGFHALAEVILSMKSIKKHANIGVKRKHDKASTDDTVNEESVRRIELMEGLIGARVDVNHHNIAGDTPLMTFVVRLSDGETKAENLEVRNIIDRLVEAGADM</sequence>
<evidence type="ECO:0000313" key="2">
    <source>
        <dbReference type="Proteomes" id="UP000070501"/>
    </source>
</evidence>
<evidence type="ECO:0008006" key="3">
    <source>
        <dbReference type="Google" id="ProtNLM"/>
    </source>
</evidence>